<keyword evidence="1 4" id="KW-0378">Hydrolase</keyword>
<evidence type="ECO:0000313" key="5">
    <source>
        <dbReference type="Proteomes" id="UP000662747"/>
    </source>
</evidence>
<protein>
    <submittedName>
        <fullName evidence="4">NUDIX hydrolase</fullName>
    </submittedName>
</protein>
<feature type="domain" description="Nudix hydrolase" evidence="3">
    <location>
        <begin position="1"/>
        <end position="148"/>
    </location>
</feature>
<evidence type="ECO:0000313" key="4">
    <source>
        <dbReference type="EMBL" id="QSQ21952.1"/>
    </source>
</evidence>
<gene>
    <name evidence="4" type="ORF">JY651_43560</name>
</gene>
<name>A0ABX7NWV5_9BACT</name>
<evidence type="ECO:0000256" key="2">
    <source>
        <dbReference type="SAM" id="MobiDB-lite"/>
    </source>
</evidence>
<sequence>MPHAYLAVLRAGNGTCELLLGQKNIFLPPHGRYQYAAIPRNALQYILPGGRVQAGESPEDAAVREFFEDTGVKIPTSSLTPLFTEGSDVSFFQTSSPPDLDLAAANAALTEGRAQSMKFNNLAWMSLEQAFGRFGRKPEYQSLPWVTTQIVRALNAGFSRELIGHRANESHQVFTKAVAHLLLNTLQPGTSPQELAASQQAPALPAQPPPPSSPSPSPA</sequence>
<dbReference type="InterPro" id="IPR020476">
    <property type="entry name" value="Nudix_hydrolase"/>
</dbReference>
<dbReference type="InterPro" id="IPR015797">
    <property type="entry name" value="NUDIX_hydrolase-like_dom_sf"/>
</dbReference>
<keyword evidence="5" id="KW-1185">Reference proteome</keyword>
<proteinExistence type="predicted"/>
<reference evidence="4 5" key="1">
    <citation type="submission" date="2021-02" db="EMBL/GenBank/DDBJ databases">
        <title>De Novo genome assembly of isolated myxobacteria.</title>
        <authorList>
            <person name="Stevens D.C."/>
        </authorList>
    </citation>
    <scope>NUCLEOTIDE SEQUENCE [LARGE SCALE GENOMIC DNA]</scope>
    <source>
        <strain evidence="5">SCPEA02</strain>
    </source>
</reference>
<organism evidence="4 5">
    <name type="scientific">Pyxidicoccus parkwayensis</name>
    <dbReference type="NCBI Taxonomy" id="2813578"/>
    <lineage>
        <taxon>Bacteria</taxon>
        <taxon>Pseudomonadati</taxon>
        <taxon>Myxococcota</taxon>
        <taxon>Myxococcia</taxon>
        <taxon>Myxococcales</taxon>
        <taxon>Cystobacterineae</taxon>
        <taxon>Myxococcaceae</taxon>
        <taxon>Pyxidicoccus</taxon>
    </lineage>
</organism>
<dbReference type="SUPFAM" id="SSF55811">
    <property type="entry name" value="Nudix"/>
    <property type="match status" value="1"/>
</dbReference>
<dbReference type="InterPro" id="IPR000086">
    <property type="entry name" value="NUDIX_hydrolase_dom"/>
</dbReference>
<dbReference type="PROSITE" id="PS51462">
    <property type="entry name" value="NUDIX"/>
    <property type="match status" value="1"/>
</dbReference>
<accession>A0ABX7NWV5</accession>
<dbReference type="Gene3D" id="3.90.79.10">
    <property type="entry name" value="Nucleoside Triphosphate Pyrophosphohydrolase"/>
    <property type="match status" value="1"/>
</dbReference>
<dbReference type="GO" id="GO:0016787">
    <property type="term" value="F:hydrolase activity"/>
    <property type="evidence" value="ECO:0007669"/>
    <property type="project" value="UniProtKB-KW"/>
</dbReference>
<dbReference type="RefSeq" id="WP_206723529.1">
    <property type="nucleotide sequence ID" value="NZ_CP071090.1"/>
</dbReference>
<dbReference type="PRINTS" id="PR00502">
    <property type="entry name" value="NUDIXFAMILY"/>
</dbReference>
<evidence type="ECO:0000256" key="1">
    <source>
        <dbReference type="ARBA" id="ARBA00022801"/>
    </source>
</evidence>
<feature type="region of interest" description="Disordered" evidence="2">
    <location>
        <begin position="190"/>
        <end position="219"/>
    </location>
</feature>
<dbReference type="Pfam" id="PF00293">
    <property type="entry name" value="NUDIX"/>
    <property type="match status" value="1"/>
</dbReference>
<feature type="compositionally biased region" description="Low complexity" evidence="2">
    <location>
        <begin position="191"/>
        <end position="204"/>
    </location>
</feature>
<evidence type="ECO:0000259" key="3">
    <source>
        <dbReference type="PROSITE" id="PS51462"/>
    </source>
</evidence>
<dbReference type="EMBL" id="CP071090">
    <property type="protein sequence ID" value="QSQ21952.1"/>
    <property type="molecule type" value="Genomic_DNA"/>
</dbReference>
<feature type="compositionally biased region" description="Pro residues" evidence="2">
    <location>
        <begin position="205"/>
        <end position="219"/>
    </location>
</feature>
<dbReference type="Proteomes" id="UP000662747">
    <property type="component" value="Chromosome"/>
</dbReference>
<dbReference type="CDD" id="cd02883">
    <property type="entry name" value="NUDIX_Hydrolase"/>
    <property type="match status" value="1"/>
</dbReference>